<evidence type="ECO:0000256" key="3">
    <source>
        <dbReference type="ARBA" id="ARBA00018141"/>
    </source>
</evidence>
<comment type="cofactor">
    <cofactor evidence="8 10">
        <name>Zn(2+)</name>
        <dbReference type="ChEBI" id="CHEBI:29105"/>
    </cofactor>
    <text evidence="8 10">Binds 1 zinc ion per subunit.</text>
</comment>
<keyword evidence="5 8" id="KW-0862">Zinc</keyword>
<dbReference type="PIRSF" id="PIRSF006113">
    <property type="entry name" value="PTP_synth"/>
    <property type="match status" value="1"/>
</dbReference>
<dbReference type="InterPro" id="IPR007115">
    <property type="entry name" value="6-PTP_synth/QueD"/>
</dbReference>
<keyword evidence="8" id="KW-0671">Queuosine biosynthesis</keyword>
<evidence type="ECO:0000256" key="5">
    <source>
        <dbReference type="ARBA" id="ARBA00022833"/>
    </source>
</evidence>
<feature type="binding site" evidence="10">
    <location>
        <position position="30"/>
    </location>
    <ligand>
        <name>Zn(2+)</name>
        <dbReference type="ChEBI" id="CHEBI:29105"/>
    </ligand>
</feature>
<keyword evidence="4 8" id="KW-0479">Metal-binding</keyword>
<dbReference type="GO" id="GO:0008616">
    <property type="term" value="P:tRNA queuosine(34) biosynthetic process"/>
    <property type="evidence" value="ECO:0007669"/>
    <property type="project" value="UniProtKB-KW"/>
</dbReference>
<evidence type="ECO:0000256" key="1">
    <source>
        <dbReference type="ARBA" id="ARBA00005061"/>
    </source>
</evidence>
<comment type="pathway">
    <text evidence="1 8">Purine metabolism; 7-cyano-7-deazaguanine biosynthesis.</text>
</comment>
<reference evidence="11 12" key="1">
    <citation type="submission" date="2018-08" db="EMBL/GenBank/DDBJ databases">
        <title>A genome reference for cultivated species of the human gut microbiota.</title>
        <authorList>
            <person name="Zou Y."/>
            <person name="Xue W."/>
            <person name="Luo G."/>
        </authorList>
    </citation>
    <scope>NUCLEOTIDE SEQUENCE [LARGE SCALE GENOMIC DNA]</scope>
    <source>
        <strain evidence="11 12">AM40-30BH</strain>
    </source>
</reference>
<dbReference type="Pfam" id="PF01242">
    <property type="entry name" value="PTPS"/>
    <property type="match status" value="1"/>
</dbReference>
<evidence type="ECO:0000256" key="7">
    <source>
        <dbReference type="ARBA" id="ARBA00048807"/>
    </source>
</evidence>
<dbReference type="Proteomes" id="UP000284379">
    <property type="component" value="Unassembled WGS sequence"/>
</dbReference>
<feature type="binding site" evidence="10">
    <location>
        <position position="14"/>
    </location>
    <ligand>
        <name>Zn(2+)</name>
        <dbReference type="ChEBI" id="CHEBI:29105"/>
    </ligand>
</feature>
<accession>A0A413VQK6</accession>
<evidence type="ECO:0000256" key="8">
    <source>
        <dbReference type="PIRNR" id="PIRNR006113"/>
    </source>
</evidence>
<name>A0A413VQK6_9BACE</name>
<dbReference type="SUPFAM" id="SSF55620">
    <property type="entry name" value="Tetrahydrobiopterin biosynthesis enzymes-like"/>
    <property type="match status" value="1"/>
</dbReference>
<feature type="binding site" evidence="10">
    <location>
        <position position="28"/>
    </location>
    <ligand>
        <name>Zn(2+)</name>
        <dbReference type="ChEBI" id="CHEBI:29105"/>
    </ligand>
</feature>
<evidence type="ECO:0000313" key="12">
    <source>
        <dbReference type="Proteomes" id="UP000284379"/>
    </source>
</evidence>
<evidence type="ECO:0000256" key="10">
    <source>
        <dbReference type="PIRSR" id="PIRSR006113-2"/>
    </source>
</evidence>
<proteinExistence type="inferred from homology"/>
<dbReference type="Gene3D" id="3.30.479.10">
    <property type="entry name" value="6-pyruvoyl tetrahydropterin synthase/QueD"/>
    <property type="match status" value="1"/>
</dbReference>
<evidence type="ECO:0000256" key="9">
    <source>
        <dbReference type="PIRSR" id="PIRSR006113-1"/>
    </source>
</evidence>
<dbReference type="AlphaFoldDB" id="A0A413VQK6"/>
<sequence length="110" mass="12595">MYTVIKRLEVSAAHSLNLSYSSKCENLHGHNWVITVYCRSAELNADGMVVDFSHIKKAVKEKLDHQNLNEVLPFNTTAENIARWVCEQVPHCFKVEVQESESNTAIYEKD</sequence>
<protein>
    <recommendedName>
        <fullName evidence="3 8">6-carboxy-5,6,7,8-tetrahydropterin synthase</fullName>
        <ecNumber evidence="8">4.-.-.-</ecNumber>
    </recommendedName>
</protein>
<dbReference type="GeneID" id="69501157"/>
<comment type="catalytic activity">
    <reaction evidence="7 8">
        <text>7,8-dihydroneopterin 3'-triphosphate + H2O = 6-carboxy-5,6,7,8-tetrahydropterin + triphosphate + acetaldehyde + 2 H(+)</text>
        <dbReference type="Rhea" id="RHEA:27966"/>
        <dbReference type="ChEBI" id="CHEBI:15343"/>
        <dbReference type="ChEBI" id="CHEBI:15377"/>
        <dbReference type="ChEBI" id="CHEBI:15378"/>
        <dbReference type="ChEBI" id="CHEBI:18036"/>
        <dbReference type="ChEBI" id="CHEBI:58462"/>
        <dbReference type="ChEBI" id="CHEBI:61032"/>
        <dbReference type="EC" id="4.1.2.50"/>
    </reaction>
</comment>
<dbReference type="EMBL" id="QSGO01000005">
    <property type="protein sequence ID" value="RHB35851.1"/>
    <property type="molecule type" value="Genomic_DNA"/>
</dbReference>
<comment type="caution">
    <text evidence="11">The sequence shown here is derived from an EMBL/GenBank/DDBJ whole genome shotgun (WGS) entry which is preliminary data.</text>
</comment>
<comment type="similarity">
    <text evidence="2 8">Belongs to the PTPS family. QueD subfamily.</text>
</comment>
<evidence type="ECO:0000256" key="2">
    <source>
        <dbReference type="ARBA" id="ARBA00008900"/>
    </source>
</evidence>
<organism evidence="11 12">
    <name type="scientific">Bacteroides nordii</name>
    <dbReference type="NCBI Taxonomy" id="291645"/>
    <lineage>
        <taxon>Bacteria</taxon>
        <taxon>Pseudomonadati</taxon>
        <taxon>Bacteroidota</taxon>
        <taxon>Bacteroidia</taxon>
        <taxon>Bacteroidales</taxon>
        <taxon>Bacteroidaceae</taxon>
        <taxon>Bacteroides</taxon>
    </lineage>
</organism>
<dbReference type="PANTHER" id="PTHR12589">
    <property type="entry name" value="PYRUVOYL TETRAHYDROBIOPTERIN SYNTHASE"/>
    <property type="match status" value="1"/>
</dbReference>
<evidence type="ECO:0000256" key="4">
    <source>
        <dbReference type="ARBA" id="ARBA00022723"/>
    </source>
</evidence>
<dbReference type="GO" id="GO:0070497">
    <property type="term" value="F:6-carboxytetrahydropterin synthase activity"/>
    <property type="evidence" value="ECO:0007669"/>
    <property type="project" value="UniProtKB-EC"/>
</dbReference>
<gene>
    <name evidence="11" type="ORF">DW888_08340</name>
</gene>
<feature type="active site" description="Proton acceptor" evidence="9">
    <location>
        <position position="24"/>
    </location>
</feature>
<dbReference type="InterPro" id="IPR038418">
    <property type="entry name" value="6-PTP_synth/QueD_sf"/>
</dbReference>
<dbReference type="PANTHER" id="PTHR12589:SF7">
    <property type="entry name" value="6-PYRUVOYL TETRAHYDROBIOPTERIN SYNTHASE"/>
    <property type="match status" value="1"/>
</dbReference>
<dbReference type="GO" id="GO:0046872">
    <property type="term" value="F:metal ion binding"/>
    <property type="evidence" value="ECO:0007669"/>
    <property type="project" value="UniProtKB-KW"/>
</dbReference>
<dbReference type="RefSeq" id="WP_002559722.1">
    <property type="nucleotide sequence ID" value="NZ_BMBN01000031.1"/>
</dbReference>
<evidence type="ECO:0000313" key="11">
    <source>
        <dbReference type="EMBL" id="RHB35851.1"/>
    </source>
</evidence>
<feature type="active site" description="Charge relay system" evidence="9">
    <location>
        <position position="99"/>
    </location>
</feature>
<feature type="active site" description="Charge relay system" evidence="9">
    <location>
        <position position="65"/>
    </location>
</feature>
<keyword evidence="6 8" id="KW-0456">Lyase</keyword>
<dbReference type="EC" id="4.-.-.-" evidence="8"/>
<dbReference type="UniPathway" id="UPA00391"/>
<evidence type="ECO:0000256" key="6">
    <source>
        <dbReference type="ARBA" id="ARBA00023239"/>
    </source>
</evidence>